<dbReference type="SMART" id="SM00701">
    <property type="entry name" value="PGRP"/>
    <property type="match status" value="1"/>
</dbReference>
<dbReference type="OMA" id="NEIRRWP"/>
<protein>
    <recommendedName>
        <fullName evidence="7">Peptidoglycan recognition protein family domain-containing protein</fullName>
    </recommendedName>
</protein>
<dbReference type="CDD" id="cd06583">
    <property type="entry name" value="PGRP"/>
    <property type="match status" value="1"/>
</dbReference>
<keyword evidence="6" id="KW-1185">Reference proteome</keyword>
<evidence type="ECO:0000259" key="3">
    <source>
        <dbReference type="SMART" id="SM00644"/>
    </source>
</evidence>
<evidence type="ECO:0000256" key="1">
    <source>
        <dbReference type="ARBA" id="ARBA00007553"/>
    </source>
</evidence>
<name>V4AXS6_LOTGI</name>
<feature type="non-terminal residue" evidence="5">
    <location>
        <position position="1"/>
    </location>
</feature>
<dbReference type="GeneID" id="20253182"/>
<dbReference type="PANTHER" id="PTHR11022">
    <property type="entry name" value="PEPTIDOGLYCAN RECOGNITION PROTEIN"/>
    <property type="match status" value="1"/>
</dbReference>
<proteinExistence type="inferred from homology"/>
<organism evidence="5 6">
    <name type="scientific">Lottia gigantea</name>
    <name type="common">Giant owl limpet</name>
    <dbReference type="NCBI Taxonomy" id="225164"/>
    <lineage>
        <taxon>Eukaryota</taxon>
        <taxon>Metazoa</taxon>
        <taxon>Spiralia</taxon>
        <taxon>Lophotrochozoa</taxon>
        <taxon>Mollusca</taxon>
        <taxon>Gastropoda</taxon>
        <taxon>Patellogastropoda</taxon>
        <taxon>Lottioidea</taxon>
        <taxon>Lottiidae</taxon>
        <taxon>Lottia</taxon>
    </lineage>
</organism>
<dbReference type="OrthoDB" id="10001926at2759"/>
<dbReference type="CTD" id="20253182"/>
<dbReference type="SUPFAM" id="SSF55846">
    <property type="entry name" value="N-acetylmuramoyl-L-alanine amidase-like"/>
    <property type="match status" value="1"/>
</dbReference>
<dbReference type="PANTHER" id="PTHR11022:SF41">
    <property type="entry name" value="PEPTIDOGLYCAN-RECOGNITION PROTEIN LC-RELATED"/>
    <property type="match status" value="1"/>
</dbReference>
<feature type="non-terminal residue" evidence="5">
    <location>
        <position position="152"/>
    </location>
</feature>
<sequence length="152" mass="16620">LVTREEWGSIVDRDDLTFIRLPVTEVIIHHTEGQEGCNTERCKELVRNIQADKNGNFWVDIGYSFLICGDGKVYEGRGWDKQGAHTPGHNTIGIAIAFIGNFDEKLPTAAALNAAKALIEYGLANGKISPDYDVIGHRDASATTCPGDALYN</sequence>
<dbReference type="GO" id="GO:0008270">
    <property type="term" value="F:zinc ion binding"/>
    <property type="evidence" value="ECO:0007669"/>
    <property type="project" value="InterPro"/>
</dbReference>
<dbReference type="AlphaFoldDB" id="V4AXS6"/>
<dbReference type="EMBL" id="KB201262">
    <property type="protein sequence ID" value="ESO98406.1"/>
    <property type="molecule type" value="Genomic_DNA"/>
</dbReference>
<dbReference type="GO" id="GO:0008745">
    <property type="term" value="F:N-acetylmuramoyl-L-alanine amidase activity"/>
    <property type="evidence" value="ECO:0007669"/>
    <property type="project" value="InterPro"/>
</dbReference>
<dbReference type="KEGG" id="lgi:LOTGIDRAFT_97771"/>
<evidence type="ECO:0000259" key="4">
    <source>
        <dbReference type="SMART" id="SM00701"/>
    </source>
</evidence>
<dbReference type="HOGENOM" id="CLU_037559_3_2_1"/>
<evidence type="ECO:0000256" key="2">
    <source>
        <dbReference type="ARBA" id="ARBA00022859"/>
    </source>
</evidence>
<dbReference type="InterPro" id="IPR006619">
    <property type="entry name" value="PGRP_domain_met/bac"/>
</dbReference>
<dbReference type="GO" id="GO:0002376">
    <property type="term" value="P:immune system process"/>
    <property type="evidence" value="ECO:0007669"/>
    <property type="project" value="UniProtKB-KW"/>
</dbReference>
<dbReference type="InterPro" id="IPR015510">
    <property type="entry name" value="PGRP"/>
</dbReference>
<dbReference type="FunFam" id="3.40.80.10:FF:000001">
    <property type="entry name" value="Peptidoglycan recognition protein 1"/>
    <property type="match status" value="1"/>
</dbReference>
<dbReference type="Pfam" id="PF01510">
    <property type="entry name" value="Amidase_2"/>
    <property type="match status" value="1"/>
</dbReference>
<gene>
    <name evidence="5" type="ORF">LOTGIDRAFT_97771</name>
</gene>
<dbReference type="Gene3D" id="3.40.80.10">
    <property type="entry name" value="Peptidoglycan recognition protein-like"/>
    <property type="match status" value="1"/>
</dbReference>
<dbReference type="RefSeq" id="XP_009050885.1">
    <property type="nucleotide sequence ID" value="XM_009052637.1"/>
</dbReference>
<reference evidence="5 6" key="1">
    <citation type="journal article" date="2013" name="Nature">
        <title>Insights into bilaterian evolution from three spiralian genomes.</title>
        <authorList>
            <person name="Simakov O."/>
            <person name="Marletaz F."/>
            <person name="Cho S.J."/>
            <person name="Edsinger-Gonzales E."/>
            <person name="Havlak P."/>
            <person name="Hellsten U."/>
            <person name="Kuo D.H."/>
            <person name="Larsson T."/>
            <person name="Lv J."/>
            <person name="Arendt D."/>
            <person name="Savage R."/>
            <person name="Osoegawa K."/>
            <person name="de Jong P."/>
            <person name="Grimwood J."/>
            <person name="Chapman J.A."/>
            <person name="Shapiro H."/>
            <person name="Aerts A."/>
            <person name="Otillar R.P."/>
            <person name="Terry A.Y."/>
            <person name="Boore J.L."/>
            <person name="Grigoriev I.V."/>
            <person name="Lindberg D.R."/>
            <person name="Seaver E.C."/>
            <person name="Weisblat D.A."/>
            <person name="Putnam N.H."/>
            <person name="Rokhsar D.S."/>
        </authorList>
    </citation>
    <scope>NUCLEOTIDE SEQUENCE [LARGE SCALE GENOMIC DNA]</scope>
</reference>
<keyword evidence="2" id="KW-0391">Immunity</keyword>
<feature type="domain" description="N-acetylmuramoyl-L-alanine amidase" evidence="3">
    <location>
        <begin position="11"/>
        <end position="147"/>
    </location>
</feature>
<accession>V4AXS6</accession>
<dbReference type="InterPro" id="IPR036505">
    <property type="entry name" value="Amidase/PGRP_sf"/>
</dbReference>
<dbReference type="Proteomes" id="UP000030746">
    <property type="component" value="Unassembled WGS sequence"/>
</dbReference>
<feature type="domain" description="Peptidoglycan recognition protein family" evidence="4">
    <location>
        <begin position="1"/>
        <end position="141"/>
    </location>
</feature>
<comment type="similarity">
    <text evidence="1">Belongs to the N-acetylmuramoyl-L-alanine amidase 2 family.</text>
</comment>
<evidence type="ECO:0000313" key="5">
    <source>
        <dbReference type="EMBL" id="ESO98406.1"/>
    </source>
</evidence>
<dbReference type="SMART" id="SM00644">
    <property type="entry name" value="Ami_2"/>
    <property type="match status" value="1"/>
</dbReference>
<evidence type="ECO:0000313" key="6">
    <source>
        <dbReference type="Proteomes" id="UP000030746"/>
    </source>
</evidence>
<dbReference type="GO" id="GO:0009253">
    <property type="term" value="P:peptidoglycan catabolic process"/>
    <property type="evidence" value="ECO:0007669"/>
    <property type="project" value="InterPro"/>
</dbReference>
<dbReference type="InterPro" id="IPR002502">
    <property type="entry name" value="Amidase_domain"/>
</dbReference>
<evidence type="ECO:0008006" key="7">
    <source>
        <dbReference type="Google" id="ProtNLM"/>
    </source>
</evidence>